<evidence type="ECO:0000313" key="3">
    <source>
        <dbReference type="Proteomes" id="UP000479710"/>
    </source>
</evidence>
<keyword evidence="3" id="KW-1185">Reference proteome</keyword>
<dbReference type="AlphaFoldDB" id="A0A6G1DW79"/>
<feature type="region of interest" description="Disordered" evidence="1">
    <location>
        <begin position="21"/>
        <end position="57"/>
    </location>
</feature>
<evidence type="ECO:0000313" key="2">
    <source>
        <dbReference type="EMBL" id="KAF0916452.1"/>
    </source>
</evidence>
<dbReference type="EMBL" id="SPHZ02000005">
    <property type="protein sequence ID" value="KAF0916452.1"/>
    <property type="molecule type" value="Genomic_DNA"/>
</dbReference>
<protein>
    <submittedName>
        <fullName evidence="2">Uncharacterized protein</fullName>
    </submittedName>
</protein>
<name>A0A6G1DW79_9ORYZ</name>
<organism evidence="2 3">
    <name type="scientific">Oryza meyeriana var. granulata</name>
    <dbReference type="NCBI Taxonomy" id="110450"/>
    <lineage>
        <taxon>Eukaryota</taxon>
        <taxon>Viridiplantae</taxon>
        <taxon>Streptophyta</taxon>
        <taxon>Embryophyta</taxon>
        <taxon>Tracheophyta</taxon>
        <taxon>Spermatophyta</taxon>
        <taxon>Magnoliopsida</taxon>
        <taxon>Liliopsida</taxon>
        <taxon>Poales</taxon>
        <taxon>Poaceae</taxon>
        <taxon>BOP clade</taxon>
        <taxon>Oryzoideae</taxon>
        <taxon>Oryzeae</taxon>
        <taxon>Oryzinae</taxon>
        <taxon>Oryza</taxon>
        <taxon>Oryza meyeriana</taxon>
    </lineage>
</organism>
<proteinExistence type="predicted"/>
<dbReference type="Proteomes" id="UP000479710">
    <property type="component" value="Unassembled WGS sequence"/>
</dbReference>
<reference evidence="2 3" key="1">
    <citation type="submission" date="2019-11" db="EMBL/GenBank/DDBJ databases">
        <title>Whole genome sequence of Oryza granulata.</title>
        <authorList>
            <person name="Li W."/>
        </authorList>
    </citation>
    <scope>NUCLEOTIDE SEQUENCE [LARGE SCALE GENOMIC DNA]</scope>
    <source>
        <strain evidence="3">cv. Menghai</strain>
        <tissue evidence="2">Leaf</tissue>
    </source>
</reference>
<evidence type="ECO:0000256" key="1">
    <source>
        <dbReference type="SAM" id="MobiDB-lite"/>
    </source>
</evidence>
<comment type="caution">
    <text evidence="2">The sequence shown here is derived from an EMBL/GenBank/DDBJ whole genome shotgun (WGS) entry which is preliminary data.</text>
</comment>
<sequence length="69" mass="7731">MWDLDGKDRCLIRLPYPLSPRDPSAWSHGLSEKSGSAAWPSPRATGPAEGRSGERRCVVPWRRRASEAR</sequence>
<gene>
    <name evidence="2" type="ORF">E2562_007537</name>
</gene>
<accession>A0A6G1DW79</accession>